<dbReference type="Pfam" id="PF01170">
    <property type="entry name" value="UPF0020"/>
    <property type="match status" value="1"/>
</dbReference>
<evidence type="ECO:0000313" key="9">
    <source>
        <dbReference type="EMBL" id="QQD19799.1"/>
    </source>
</evidence>
<dbReference type="KEGG" id="snan:I6N98_08170"/>
<dbReference type="InterPro" id="IPR004114">
    <property type="entry name" value="THUMP_dom"/>
</dbReference>
<dbReference type="CDD" id="cd11715">
    <property type="entry name" value="THUMP_AdoMetMT"/>
    <property type="match status" value="1"/>
</dbReference>
<dbReference type="Pfam" id="PF10672">
    <property type="entry name" value="Methyltrans_SAM"/>
    <property type="match status" value="1"/>
</dbReference>
<dbReference type="Pfam" id="PF02926">
    <property type="entry name" value="THUMP"/>
    <property type="match status" value="1"/>
</dbReference>
<dbReference type="PANTHER" id="PTHR47313">
    <property type="entry name" value="RIBOSOMAL RNA LARGE SUBUNIT METHYLTRANSFERASE K/L"/>
    <property type="match status" value="1"/>
</dbReference>
<dbReference type="GO" id="GO:0052915">
    <property type="term" value="F:23S rRNA (guanine(2445)-N(2))-methyltransferase activity"/>
    <property type="evidence" value="ECO:0007669"/>
    <property type="project" value="UniProtKB-UniRule"/>
</dbReference>
<keyword evidence="3 6" id="KW-0489">Methyltransferase</keyword>
<dbReference type="InterPro" id="IPR017244">
    <property type="entry name" value="23SrRNA_methyltr_KL"/>
</dbReference>
<evidence type="ECO:0000256" key="6">
    <source>
        <dbReference type="HAMAP-Rule" id="MF_01858"/>
    </source>
</evidence>
<reference evidence="9 10" key="1">
    <citation type="submission" date="2020-12" db="EMBL/GenBank/DDBJ databases">
        <authorList>
            <person name="Shan Y."/>
        </authorList>
    </citation>
    <scope>NUCLEOTIDE SEQUENCE [LARGE SCALE GENOMIC DNA]</scope>
    <source>
        <strain evidence="10">csc3.9</strain>
    </source>
</reference>
<dbReference type="Gene3D" id="3.30.750.80">
    <property type="entry name" value="RNA methyltransferase domain (HRMD) like"/>
    <property type="match status" value="1"/>
</dbReference>
<evidence type="ECO:0000256" key="1">
    <source>
        <dbReference type="ARBA" id="ARBA00022490"/>
    </source>
</evidence>
<organism evidence="9 10">
    <name type="scientific">Spongiibacter nanhainus</name>
    <dbReference type="NCBI Taxonomy" id="2794344"/>
    <lineage>
        <taxon>Bacteria</taxon>
        <taxon>Pseudomonadati</taxon>
        <taxon>Pseudomonadota</taxon>
        <taxon>Gammaproteobacteria</taxon>
        <taxon>Cellvibrionales</taxon>
        <taxon>Spongiibacteraceae</taxon>
        <taxon>Spongiibacter</taxon>
    </lineage>
</organism>
<accession>A0A7T4R3Q9</accession>
<name>A0A7T4R3Q9_9GAMM</name>
<feature type="domain" description="THUMP" evidence="8">
    <location>
        <begin position="46"/>
        <end position="157"/>
    </location>
</feature>
<dbReference type="EC" id="2.1.1.173" evidence="6"/>
<dbReference type="InterPro" id="IPR019614">
    <property type="entry name" value="SAM-dep_methyl-trfase"/>
</dbReference>
<keyword evidence="1 6" id="KW-0963">Cytoplasm</keyword>
<dbReference type="NCBIfam" id="NF008748">
    <property type="entry name" value="PRK11783.1"/>
    <property type="match status" value="1"/>
</dbReference>
<dbReference type="RefSeq" id="WP_198571283.1">
    <property type="nucleotide sequence ID" value="NZ_CP066167.1"/>
</dbReference>
<comment type="similarity">
    <text evidence="6">Belongs to the methyltransferase superfamily. RlmKL family.</text>
</comment>
<dbReference type="GO" id="GO:0070043">
    <property type="term" value="F:rRNA (guanine-N7-)-methyltransferase activity"/>
    <property type="evidence" value="ECO:0007669"/>
    <property type="project" value="UniProtKB-UniRule"/>
</dbReference>
<evidence type="ECO:0000256" key="4">
    <source>
        <dbReference type="ARBA" id="ARBA00022679"/>
    </source>
</evidence>
<dbReference type="AlphaFoldDB" id="A0A7T4R3Q9"/>
<evidence type="ECO:0000256" key="2">
    <source>
        <dbReference type="ARBA" id="ARBA00022552"/>
    </source>
</evidence>
<keyword evidence="2 6" id="KW-0698">rRNA processing</keyword>
<dbReference type="CDD" id="cd02440">
    <property type="entry name" value="AdoMet_MTases"/>
    <property type="match status" value="1"/>
</dbReference>
<dbReference type="Pfam" id="PF22020">
    <property type="entry name" value="RlmL_1st"/>
    <property type="match status" value="1"/>
</dbReference>
<dbReference type="GO" id="GO:0005737">
    <property type="term" value="C:cytoplasm"/>
    <property type="evidence" value="ECO:0007669"/>
    <property type="project" value="UniProtKB-SubCell"/>
</dbReference>
<keyword evidence="10" id="KW-1185">Reference proteome</keyword>
<keyword evidence="7" id="KW-0694">RNA-binding</keyword>
<dbReference type="Proteomes" id="UP000596063">
    <property type="component" value="Chromosome"/>
</dbReference>
<dbReference type="EMBL" id="CP066167">
    <property type="protein sequence ID" value="QQD19799.1"/>
    <property type="molecule type" value="Genomic_DNA"/>
</dbReference>
<comment type="catalytic activity">
    <reaction evidence="6">
        <text>guanosine(2069) in 23S rRNA + S-adenosyl-L-methionine = N(2)-methylguanosine(2069) in 23S rRNA + S-adenosyl-L-homocysteine + H(+)</text>
        <dbReference type="Rhea" id="RHEA:43772"/>
        <dbReference type="Rhea" id="RHEA-COMP:10688"/>
        <dbReference type="Rhea" id="RHEA-COMP:10689"/>
        <dbReference type="ChEBI" id="CHEBI:15378"/>
        <dbReference type="ChEBI" id="CHEBI:57856"/>
        <dbReference type="ChEBI" id="CHEBI:59789"/>
        <dbReference type="ChEBI" id="CHEBI:74269"/>
        <dbReference type="ChEBI" id="CHEBI:74481"/>
        <dbReference type="EC" id="2.1.1.264"/>
    </reaction>
</comment>
<evidence type="ECO:0000313" key="10">
    <source>
        <dbReference type="Proteomes" id="UP000596063"/>
    </source>
</evidence>
<dbReference type="SUPFAM" id="SSF53335">
    <property type="entry name" value="S-adenosyl-L-methionine-dependent methyltransferases"/>
    <property type="match status" value="2"/>
</dbReference>
<evidence type="ECO:0000256" key="5">
    <source>
        <dbReference type="ARBA" id="ARBA00022691"/>
    </source>
</evidence>
<proteinExistence type="inferred from homology"/>
<keyword evidence="5 6" id="KW-0949">S-adenosyl-L-methionine</keyword>
<dbReference type="PIRSF" id="PIRSF037618">
    <property type="entry name" value="RNA_Mtase_bacteria_prd"/>
    <property type="match status" value="1"/>
</dbReference>
<dbReference type="GO" id="GO:0003723">
    <property type="term" value="F:RNA binding"/>
    <property type="evidence" value="ECO:0007669"/>
    <property type="project" value="UniProtKB-UniRule"/>
</dbReference>
<protein>
    <recommendedName>
        <fullName evidence="6">Ribosomal RNA large subunit methyltransferase K/L</fullName>
    </recommendedName>
    <domain>
        <recommendedName>
            <fullName evidence="6">23S rRNA m2G2445 methyltransferase</fullName>
            <ecNumber evidence="6">2.1.1.173</ecNumber>
        </recommendedName>
        <alternativeName>
            <fullName evidence="6">rRNA (guanine-N(2)-)-methyltransferase RlmL</fullName>
        </alternativeName>
    </domain>
    <domain>
        <recommendedName>
            <fullName evidence="6">23S rRNA m7G2069 methyltransferase</fullName>
            <ecNumber evidence="6">2.1.1.264</ecNumber>
        </recommendedName>
        <alternativeName>
            <fullName evidence="6">rRNA (guanine-N(7)-)-methyltransferase RlmK</fullName>
        </alternativeName>
    </domain>
</protein>
<dbReference type="SMART" id="SM00981">
    <property type="entry name" value="THUMP"/>
    <property type="match status" value="1"/>
</dbReference>
<dbReference type="EC" id="2.1.1.264" evidence="6"/>
<evidence type="ECO:0000256" key="3">
    <source>
        <dbReference type="ARBA" id="ARBA00022603"/>
    </source>
</evidence>
<dbReference type="PROSITE" id="PS00092">
    <property type="entry name" value="N6_MTASE"/>
    <property type="match status" value="1"/>
</dbReference>
<dbReference type="HAMAP" id="MF_01858">
    <property type="entry name" value="23SrRNA_methyltr_KL"/>
    <property type="match status" value="1"/>
</dbReference>
<dbReference type="PANTHER" id="PTHR47313:SF1">
    <property type="entry name" value="RIBOSOMAL RNA LARGE SUBUNIT METHYLTRANSFERASE K_L"/>
    <property type="match status" value="1"/>
</dbReference>
<dbReference type="PROSITE" id="PS51165">
    <property type="entry name" value="THUMP"/>
    <property type="match status" value="1"/>
</dbReference>
<sequence>MKQHLALNITCPKGLEGLLADECKALGAEVGRETVGAVSVSAPQEVTYRLCLWSRLANRVLLPLNDYPCHDADSLYAGMKAIDWSAHVAAGGTISVDFAGSNREIRNSHFGALRCKDAVVDAFQERGLDRPSVDKQRPDLRIHVRLRKGRAVVAIDFSGESLHRRGYRQAGAMAPLKENLAAALLLRADWPGIAARGGALIDPLCGSGTLLIEGAMMAMDIAPGLQRRYWGFSGWRQHRPDMWQRILEDAQRRQAVAMTRQWPEIRGYDAGGKILAQAQDNIDRAGLQSQVRVSRRELANLTRPTHREMNFGLVICNPPYGERLGDEAELVHLYRHLGQRLLAEFEGWQAAVFTGNPSLGKRMGLRSRRQYQFLNGTLPSKLLLFDVNADNAVKERTSAQGQPEAVAPKLSAGGEMFANRLRKNLKQLQKWRKREDVSCYRAYDADMPEYAVAVDVYGGAVHIAEYAAPSSVDEDKARQRLRDTVEACAQVFELPETKIAIKERRRQRGTEQYRRQSETGEFLEVEEGQAKLLVNLHDYLDTGLFLDHRPVRLDIAKRAAGQRFLNLFCYTGAATVHAGVGGARHSTSVDMSNTYLQWARRNLSLNGLSEVRHRTVRADCRQWLAECDEEFDLILLDPPTFSNSKRMEDVLDIQRDHVALIEGAMARLSAQGLLIFSNNRRDFQLDAAVTEGFCVEDRTSWSLDEDFKRRKKPIHYCWYITHR</sequence>
<comment type="subcellular location">
    <subcellularLocation>
        <location evidence="6">Cytoplasm</location>
    </subcellularLocation>
</comment>
<comment type="function">
    <text evidence="6">Specifically methylates the guanine in position 2445 (m2G2445) and the guanine in position 2069 (m7G2069) of 23S rRNA.</text>
</comment>
<dbReference type="Gene3D" id="3.40.50.150">
    <property type="entry name" value="Vaccinia Virus protein VP39"/>
    <property type="match status" value="2"/>
</dbReference>
<dbReference type="InterPro" id="IPR000241">
    <property type="entry name" value="RlmKL-like_Mtase"/>
</dbReference>
<dbReference type="InterPro" id="IPR054170">
    <property type="entry name" value="RlmL_1st"/>
</dbReference>
<comment type="catalytic activity">
    <reaction evidence="6">
        <text>guanosine(2445) in 23S rRNA + S-adenosyl-L-methionine = N(2)-methylguanosine(2445) in 23S rRNA + S-adenosyl-L-homocysteine + H(+)</text>
        <dbReference type="Rhea" id="RHEA:42740"/>
        <dbReference type="Rhea" id="RHEA-COMP:10215"/>
        <dbReference type="Rhea" id="RHEA-COMP:10216"/>
        <dbReference type="ChEBI" id="CHEBI:15378"/>
        <dbReference type="ChEBI" id="CHEBI:57856"/>
        <dbReference type="ChEBI" id="CHEBI:59789"/>
        <dbReference type="ChEBI" id="CHEBI:74269"/>
        <dbReference type="ChEBI" id="CHEBI:74481"/>
        <dbReference type="EC" id="2.1.1.173"/>
    </reaction>
</comment>
<evidence type="ECO:0000259" key="8">
    <source>
        <dbReference type="PROSITE" id="PS51165"/>
    </source>
</evidence>
<dbReference type="Gene3D" id="3.30.2130.30">
    <property type="match status" value="1"/>
</dbReference>
<dbReference type="InterPro" id="IPR002052">
    <property type="entry name" value="DNA_methylase_N6_adenine_CS"/>
</dbReference>
<gene>
    <name evidence="9" type="primary">rlmKL</name>
    <name evidence="6" type="synonym">rlmL</name>
    <name evidence="9" type="ORF">I6N98_08170</name>
</gene>
<evidence type="ECO:0000256" key="7">
    <source>
        <dbReference type="PROSITE-ProRule" id="PRU00529"/>
    </source>
</evidence>
<dbReference type="InterPro" id="IPR053943">
    <property type="entry name" value="RlmKL-like_Mtase_CS"/>
</dbReference>
<dbReference type="InterPro" id="IPR029063">
    <property type="entry name" value="SAM-dependent_MTases_sf"/>
</dbReference>
<keyword evidence="4 6" id="KW-0808">Transferase</keyword>
<dbReference type="PROSITE" id="PS01261">
    <property type="entry name" value="UPF0020"/>
    <property type="match status" value="1"/>
</dbReference>